<dbReference type="GO" id="GO:0005737">
    <property type="term" value="C:cytoplasm"/>
    <property type="evidence" value="ECO:0007669"/>
    <property type="project" value="TreeGrafter"/>
</dbReference>
<proteinExistence type="predicted"/>
<feature type="chain" id="PRO_5009163017" description="DUF1748-domain-containing protein" evidence="1">
    <location>
        <begin position="24"/>
        <end position="73"/>
    </location>
</feature>
<sequence>MSMISKLVHASIDLALLSGFLAGVKHSTGLTPKVSLINQPQLEIYADKYLDMGDYLYFGITQYMSGSEYFTRK</sequence>
<dbReference type="OrthoDB" id="16824at2759"/>
<dbReference type="STRING" id="983967.A0A1E4SXS0"/>
<evidence type="ECO:0008006" key="4">
    <source>
        <dbReference type="Google" id="ProtNLM"/>
    </source>
</evidence>
<dbReference type="Proteomes" id="UP000094801">
    <property type="component" value="Unassembled WGS sequence"/>
</dbReference>
<accession>A0A1E4SXS0</accession>
<dbReference type="Pfam" id="PF08520">
    <property type="entry name" value="Mitofissin"/>
    <property type="match status" value="1"/>
</dbReference>
<evidence type="ECO:0000313" key="2">
    <source>
        <dbReference type="EMBL" id="ODV84293.1"/>
    </source>
</evidence>
<protein>
    <recommendedName>
        <fullName evidence="4">DUF1748-domain-containing protein</fullName>
    </recommendedName>
</protein>
<evidence type="ECO:0000313" key="3">
    <source>
        <dbReference type="Proteomes" id="UP000094801"/>
    </source>
</evidence>
<gene>
    <name evidence="2" type="ORF">CANARDRAFT_8647</name>
</gene>
<feature type="signal peptide" evidence="1">
    <location>
        <begin position="1"/>
        <end position="23"/>
    </location>
</feature>
<dbReference type="PANTHER" id="PTHR28075:SF1">
    <property type="entry name" value="DUF1748-DOMAIN-CONTAINING PROTEIN"/>
    <property type="match status" value="1"/>
</dbReference>
<dbReference type="AlphaFoldDB" id="A0A1E4SXS0"/>
<name>A0A1E4SXS0_9ASCO</name>
<dbReference type="InterPro" id="IPR013726">
    <property type="entry name" value="Mitofissin"/>
</dbReference>
<dbReference type="EMBL" id="KV453857">
    <property type="protein sequence ID" value="ODV84293.1"/>
    <property type="molecule type" value="Genomic_DNA"/>
</dbReference>
<dbReference type="PANTHER" id="PTHR28075">
    <property type="entry name" value="CHROMOSOME 16, WHOLE GENOME SHOTGUN SEQUENCE"/>
    <property type="match status" value="1"/>
</dbReference>
<keyword evidence="3" id="KW-1185">Reference proteome</keyword>
<reference evidence="3" key="1">
    <citation type="submission" date="2016-04" db="EMBL/GenBank/DDBJ databases">
        <title>Comparative genomics of biotechnologically important yeasts.</title>
        <authorList>
            <consortium name="DOE Joint Genome Institute"/>
            <person name="Riley R."/>
            <person name="Haridas S."/>
            <person name="Wolfe K.H."/>
            <person name="Lopes M.R."/>
            <person name="Hittinger C.T."/>
            <person name="Goker M."/>
            <person name="Salamov A."/>
            <person name="Wisecaver J."/>
            <person name="Long T.M."/>
            <person name="Aerts A.L."/>
            <person name="Barry K."/>
            <person name="Choi C."/>
            <person name="Clum A."/>
            <person name="Coughlan A.Y."/>
            <person name="Deshpande S."/>
            <person name="Douglass A.P."/>
            <person name="Hanson S.J."/>
            <person name="Klenk H.-P."/>
            <person name="Labutti K."/>
            <person name="Lapidus A."/>
            <person name="Lindquist E."/>
            <person name="Lipzen A."/>
            <person name="Meier-Kolthoff J.P."/>
            <person name="Ohm R.A."/>
            <person name="Otillar R.P."/>
            <person name="Pangilinan J."/>
            <person name="Peng Y."/>
            <person name="Rokas A."/>
            <person name="Rosa C.A."/>
            <person name="Scheuner C."/>
            <person name="Sibirny A.A."/>
            <person name="Slot J.C."/>
            <person name="Stielow J.B."/>
            <person name="Sun H."/>
            <person name="Kurtzman C.P."/>
            <person name="Blackwell M."/>
            <person name="Grigoriev I.V."/>
            <person name="Jeffries T.W."/>
        </authorList>
    </citation>
    <scope>NUCLEOTIDE SEQUENCE [LARGE SCALE GENOMIC DNA]</scope>
    <source>
        <strain evidence="3">NRRL YB-2248</strain>
    </source>
</reference>
<organism evidence="2 3">
    <name type="scientific">[Candida] arabinofermentans NRRL YB-2248</name>
    <dbReference type="NCBI Taxonomy" id="983967"/>
    <lineage>
        <taxon>Eukaryota</taxon>
        <taxon>Fungi</taxon>
        <taxon>Dikarya</taxon>
        <taxon>Ascomycota</taxon>
        <taxon>Saccharomycotina</taxon>
        <taxon>Pichiomycetes</taxon>
        <taxon>Pichiales</taxon>
        <taxon>Pichiaceae</taxon>
        <taxon>Ogataea</taxon>
        <taxon>Ogataea/Candida clade</taxon>
    </lineage>
</organism>
<keyword evidence="1" id="KW-0732">Signal</keyword>
<evidence type="ECO:0000256" key="1">
    <source>
        <dbReference type="SAM" id="SignalP"/>
    </source>
</evidence>